<comment type="function">
    <text evidence="19">Receptor for basic fibroblast growth factor.</text>
</comment>
<keyword evidence="4" id="KW-0808">Transferase</keyword>
<comment type="subcellular location">
    <subcellularLocation>
        <location evidence="1">Membrane</location>
        <topology evidence="1">Single-pass type I membrane protein</topology>
    </subcellularLocation>
</comment>
<dbReference type="GO" id="GO:0007169">
    <property type="term" value="P:cell surface receptor protein tyrosine kinase signaling pathway"/>
    <property type="evidence" value="ECO:0007669"/>
    <property type="project" value="TreeGrafter"/>
</dbReference>
<organism evidence="27 28">
    <name type="scientific">Strigamia maritima</name>
    <name type="common">European centipede</name>
    <name type="synonym">Geophilus maritimus</name>
    <dbReference type="NCBI Taxonomy" id="126957"/>
    <lineage>
        <taxon>Eukaryota</taxon>
        <taxon>Metazoa</taxon>
        <taxon>Ecdysozoa</taxon>
        <taxon>Arthropoda</taxon>
        <taxon>Myriapoda</taxon>
        <taxon>Chilopoda</taxon>
        <taxon>Pleurostigmophora</taxon>
        <taxon>Geophilomorpha</taxon>
        <taxon>Linotaeniidae</taxon>
        <taxon>Strigamia</taxon>
    </lineage>
</organism>
<dbReference type="CDD" id="cd00192">
    <property type="entry name" value="PTKc"/>
    <property type="match status" value="1"/>
</dbReference>
<protein>
    <recommendedName>
        <fullName evidence="2">receptor protein-tyrosine kinase</fullName>
        <ecNumber evidence="2">2.7.10.1</ecNumber>
    </recommendedName>
</protein>
<evidence type="ECO:0000259" key="25">
    <source>
        <dbReference type="PROSITE" id="PS50011"/>
    </source>
</evidence>
<dbReference type="GO" id="GO:0005509">
    <property type="term" value="F:calcium ion binding"/>
    <property type="evidence" value="ECO:0007669"/>
    <property type="project" value="UniProtKB-UniRule"/>
</dbReference>
<dbReference type="STRING" id="126957.T1IHS7"/>
<evidence type="ECO:0000256" key="22">
    <source>
        <dbReference type="SAM" id="MobiDB-lite"/>
    </source>
</evidence>
<dbReference type="CDD" id="cd11304">
    <property type="entry name" value="Cadherin_repeat"/>
    <property type="match status" value="1"/>
</dbReference>
<keyword evidence="13" id="KW-0829">Tyrosine-protein kinase</keyword>
<sequence length="592" mass="66525">MWWLLLILLSPNKCNSGPSNTPPVIVLERNWKIPENEPVGSRIERVRGRDAEHDPLVFSLKPGVFLDGSRYFRIDANSGVVYLNQSLQGQAGAQFYLYVTASDGVYESKMEVFVEVSSPGGQHSMPPPHKTSPQPAAPEKKHYPPPPLLPSRTNVILPGAFHPPAMPPPQYIIPSVVMQSKEEVPASPPSFSNNHELGSGLTATIISVLAIIGLAPLVTLGIWLIRKRCLIQTSSKNNLGVRKQKIINLTESSSTATTQFDEPLTFSNTGEPKELFSHRTKGEFPRQNLKLIGILGEGCFGQVWKGQAWDIAGSDGVTTVAVKTLKDNAGERETKDLLSELEIMKSLEPHTNVVRFLGSCTEKDPIYVIMEYVPMGKLQTFLRNSRAEHYYKNLHGSSKSLTSQDLTSFAFQVARAMDFLSSKGIIHRDLAARNILVGENKMCKVADFGFARDILSNHIYERKSDGRLPIRWMAFESLFDNIFSVKTDVWSFGVLMWEIVTLGSTPYPGMAAVEVMQHVRQGHRLEKPDHCKREMYNIMYYCWDKDPDVRPSFSELTTSLEQLMVSETDYIELERFPDHLYYNMISLSSEKL</sequence>
<dbReference type="Gene3D" id="2.60.40.60">
    <property type="entry name" value="Cadherins"/>
    <property type="match status" value="1"/>
</dbReference>
<feature type="transmembrane region" description="Helical" evidence="23">
    <location>
        <begin position="201"/>
        <end position="225"/>
    </location>
</feature>
<dbReference type="InterPro" id="IPR015919">
    <property type="entry name" value="Cadherin-like_sf"/>
</dbReference>
<dbReference type="PROSITE" id="PS50268">
    <property type="entry name" value="CADHERIN_2"/>
    <property type="match status" value="1"/>
</dbReference>
<evidence type="ECO:0000256" key="12">
    <source>
        <dbReference type="ARBA" id="ARBA00023136"/>
    </source>
</evidence>
<accession>T1IHS7</accession>
<dbReference type="PANTHER" id="PTHR24416">
    <property type="entry name" value="TYROSINE-PROTEIN KINASE RECEPTOR"/>
    <property type="match status" value="1"/>
</dbReference>
<keyword evidence="20" id="KW-0106">Calcium</keyword>
<evidence type="ECO:0000256" key="18">
    <source>
        <dbReference type="ARBA" id="ARBA00051243"/>
    </source>
</evidence>
<keyword evidence="15" id="KW-0675">Receptor</keyword>
<feature type="signal peptide" evidence="24">
    <location>
        <begin position="1"/>
        <end position="16"/>
    </location>
</feature>
<dbReference type="EC" id="2.7.10.1" evidence="2"/>
<evidence type="ECO:0000259" key="26">
    <source>
        <dbReference type="PROSITE" id="PS50268"/>
    </source>
</evidence>
<dbReference type="InterPro" id="IPR050122">
    <property type="entry name" value="RTK"/>
</dbReference>
<evidence type="ECO:0000256" key="15">
    <source>
        <dbReference type="ARBA" id="ARBA00023170"/>
    </source>
</evidence>
<evidence type="ECO:0000256" key="21">
    <source>
        <dbReference type="PROSITE-ProRule" id="PRU10141"/>
    </source>
</evidence>
<evidence type="ECO:0000256" key="17">
    <source>
        <dbReference type="ARBA" id="ARBA00023319"/>
    </source>
</evidence>
<dbReference type="HOGENOM" id="CLU_020235_1_0_1"/>
<keyword evidence="11 23" id="KW-1133">Transmembrane helix</keyword>
<feature type="domain" description="Cadherin" evidence="26">
    <location>
        <begin position="33"/>
        <end position="129"/>
    </location>
</feature>
<evidence type="ECO:0000256" key="20">
    <source>
        <dbReference type="PROSITE-ProRule" id="PRU00043"/>
    </source>
</evidence>
<evidence type="ECO:0000256" key="3">
    <source>
        <dbReference type="ARBA" id="ARBA00022553"/>
    </source>
</evidence>
<keyword evidence="12 23" id="KW-0472">Membrane</keyword>
<dbReference type="GO" id="GO:1902533">
    <property type="term" value="P:positive regulation of intracellular signal transduction"/>
    <property type="evidence" value="ECO:0007669"/>
    <property type="project" value="UniProtKB-ARBA"/>
</dbReference>
<dbReference type="GO" id="GO:0043235">
    <property type="term" value="C:receptor complex"/>
    <property type="evidence" value="ECO:0007669"/>
    <property type="project" value="TreeGrafter"/>
</dbReference>
<dbReference type="InterPro" id="IPR011009">
    <property type="entry name" value="Kinase-like_dom_sf"/>
</dbReference>
<dbReference type="PhylomeDB" id="T1IHS7"/>
<dbReference type="EnsemblMetazoa" id="SMAR000403-RA">
    <property type="protein sequence ID" value="SMAR000403-PA"/>
    <property type="gene ID" value="SMAR000403"/>
</dbReference>
<dbReference type="SMART" id="SM00219">
    <property type="entry name" value="TyrKc"/>
    <property type="match status" value="1"/>
</dbReference>
<evidence type="ECO:0000256" key="13">
    <source>
        <dbReference type="ARBA" id="ARBA00023137"/>
    </source>
</evidence>
<evidence type="ECO:0000256" key="11">
    <source>
        <dbReference type="ARBA" id="ARBA00022989"/>
    </source>
</evidence>
<evidence type="ECO:0000256" key="6">
    <source>
        <dbReference type="ARBA" id="ARBA00022729"/>
    </source>
</evidence>
<evidence type="ECO:0000256" key="7">
    <source>
        <dbReference type="ARBA" id="ARBA00022737"/>
    </source>
</evidence>
<dbReference type="PANTHER" id="PTHR24416:SF621">
    <property type="entry name" value="TYROSINE KINASE RECEPTOR CAD96CA"/>
    <property type="match status" value="1"/>
</dbReference>
<keyword evidence="9" id="KW-0418">Kinase</keyword>
<feature type="binding site" evidence="21">
    <location>
        <position position="323"/>
    </location>
    <ligand>
        <name>ATP</name>
        <dbReference type="ChEBI" id="CHEBI:30616"/>
    </ligand>
</feature>
<feature type="domain" description="Protein kinase" evidence="25">
    <location>
        <begin position="289"/>
        <end position="564"/>
    </location>
</feature>
<dbReference type="InterPro" id="IPR008266">
    <property type="entry name" value="Tyr_kinase_AS"/>
</dbReference>
<evidence type="ECO:0000256" key="24">
    <source>
        <dbReference type="SAM" id="SignalP"/>
    </source>
</evidence>
<evidence type="ECO:0000256" key="9">
    <source>
        <dbReference type="ARBA" id="ARBA00022777"/>
    </source>
</evidence>
<keyword evidence="16" id="KW-0325">Glycoprotein</keyword>
<dbReference type="GO" id="GO:0005886">
    <property type="term" value="C:plasma membrane"/>
    <property type="evidence" value="ECO:0007669"/>
    <property type="project" value="TreeGrafter"/>
</dbReference>
<evidence type="ECO:0000313" key="28">
    <source>
        <dbReference type="Proteomes" id="UP000014500"/>
    </source>
</evidence>
<keyword evidence="6 24" id="KW-0732">Signal</keyword>
<evidence type="ECO:0000256" key="16">
    <source>
        <dbReference type="ARBA" id="ARBA00023180"/>
    </source>
</evidence>
<evidence type="ECO:0000256" key="14">
    <source>
        <dbReference type="ARBA" id="ARBA00023157"/>
    </source>
</evidence>
<proteinExistence type="predicted"/>
<dbReference type="PROSITE" id="PS00109">
    <property type="entry name" value="PROTEIN_KINASE_TYR"/>
    <property type="match status" value="1"/>
</dbReference>
<keyword evidence="3" id="KW-0597">Phosphoprotein</keyword>
<keyword evidence="14" id="KW-1015">Disulfide bond</keyword>
<evidence type="ECO:0000256" key="10">
    <source>
        <dbReference type="ARBA" id="ARBA00022840"/>
    </source>
</evidence>
<dbReference type="Gene3D" id="3.30.200.20">
    <property type="entry name" value="Phosphorylase Kinase, domain 1"/>
    <property type="match status" value="1"/>
</dbReference>
<dbReference type="InterPro" id="IPR002126">
    <property type="entry name" value="Cadherin-like_dom"/>
</dbReference>
<dbReference type="eggNOG" id="KOG0200">
    <property type="taxonomic scope" value="Eukaryota"/>
</dbReference>
<feature type="chain" id="PRO_5004589799" description="receptor protein-tyrosine kinase" evidence="24">
    <location>
        <begin position="17"/>
        <end position="592"/>
    </location>
</feature>
<evidence type="ECO:0000256" key="5">
    <source>
        <dbReference type="ARBA" id="ARBA00022692"/>
    </source>
</evidence>
<dbReference type="FunFam" id="1.10.510.10:FF:000190">
    <property type="entry name" value="Proto-oncogene tyrosine-protein kinase receptor Ret"/>
    <property type="match status" value="1"/>
</dbReference>
<dbReference type="InterPro" id="IPR000719">
    <property type="entry name" value="Prot_kinase_dom"/>
</dbReference>
<dbReference type="FunFam" id="3.30.200.20:FF:000593">
    <property type="entry name" value="Predicted protein"/>
    <property type="match status" value="1"/>
</dbReference>
<dbReference type="Gene3D" id="1.10.510.10">
    <property type="entry name" value="Transferase(Phosphotransferase) domain 1"/>
    <property type="match status" value="1"/>
</dbReference>
<dbReference type="InterPro" id="IPR017441">
    <property type="entry name" value="Protein_kinase_ATP_BS"/>
</dbReference>
<keyword evidence="17" id="KW-0393">Immunoglobulin domain</keyword>
<keyword evidence="28" id="KW-1185">Reference proteome</keyword>
<keyword evidence="8 21" id="KW-0547">Nucleotide-binding</keyword>
<evidence type="ECO:0000256" key="19">
    <source>
        <dbReference type="ARBA" id="ARBA00056965"/>
    </source>
</evidence>
<evidence type="ECO:0000256" key="4">
    <source>
        <dbReference type="ARBA" id="ARBA00022679"/>
    </source>
</evidence>
<reference evidence="27" key="2">
    <citation type="submission" date="2015-02" db="UniProtKB">
        <authorList>
            <consortium name="EnsemblMetazoa"/>
        </authorList>
    </citation>
    <scope>IDENTIFICATION</scope>
</reference>
<keyword evidence="5 23" id="KW-0812">Transmembrane</keyword>
<evidence type="ECO:0000256" key="2">
    <source>
        <dbReference type="ARBA" id="ARBA00011902"/>
    </source>
</evidence>
<evidence type="ECO:0000256" key="8">
    <source>
        <dbReference type="ARBA" id="ARBA00022741"/>
    </source>
</evidence>
<dbReference type="GO" id="GO:0004714">
    <property type="term" value="F:transmembrane receptor protein tyrosine kinase activity"/>
    <property type="evidence" value="ECO:0007669"/>
    <property type="project" value="UniProtKB-EC"/>
</dbReference>
<dbReference type="Proteomes" id="UP000014500">
    <property type="component" value="Unassembled WGS sequence"/>
</dbReference>
<comment type="catalytic activity">
    <reaction evidence="18">
        <text>L-tyrosyl-[protein] + ATP = O-phospho-L-tyrosyl-[protein] + ADP + H(+)</text>
        <dbReference type="Rhea" id="RHEA:10596"/>
        <dbReference type="Rhea" id="RHEA-COMP:10136"/>
        <dbReference type="Rhea" id="RHEA-COMP:20101"/>
        <dbReference type="ChEBI" id="CHEBI:15378"/>
        <dbReference type="ChEBI" id="CHEBI:30616"/>
        <dbReference type="ChEBI" id="CHEBI:46858"/>
        <dbReference type="ChEBI" id="CHEBI:61978"/>
        <dbReference type="ChEBI" id="CHEBI:456216"/>
        <dbReference type="EC" id="2.7.10.1"/>
    </reaction>
</comment>
<feature type="region of interest" description="Disordered" evidence="22">
    <location>
        <begin position="117"/>
        <end position="148"/>
    </location>
</feature>
<dbReference type="SUPFAM" id="SSF49313">
    <property type="entry name" value="Cadherin-like"/>
    <property type="match status" value="1"/>
</dbReference>
<evidence type="ECO:0000256" key="23">
    <source>
        <dbReference type="SAM" id="Phobius"/>
    </source>
</evidence>
<name>T1IHS7_STRMM</name>
<dbReference type="PROSITE" id="PS00107">
    <property type="entry name" value="PROTEIN_KINASE_ATP"/>
    <property type="match status" value="1"/>
</dbReference>
<keyword evidence="10 21" id="KW-0067">ATP-binding</keyword>
<dbReference type="Pfam" id="PF07714">
    <property type="entry name" value="PK_Tyr_Ser-Thr"/>
    <property type="match status" value="1"/>
</dbReference>
<evidence type="ECO:0000256" key="1">
    <source>
        <dbReference type="ARBA" id="ARBA00004479"/>
    </source>
</evidence>
<dbReference type="PRINTS" id="PR00109">
    <property type="entry name" value="TYRKINASE"/>
</dbReference>
<dbReference type="GO" id="GO:0005524">
    <property type="term" value="F:ATP binding"/>
    <property type="evidence" value="ECO:0007669"/>
    <property type="project" value="UniProtKB-UniRule"/>
</dbReference>
<dbReference type="OMA" id="CCTDRDP"/>
<reference evidence="28" key="1">
    <citation type="submission" date="2011-05" db="EMBL/GenBank/DDBJ databases">
        <authorList>
            <person name="Richards S.R."/>
            <person name="Qu J."/>
            <person name="Jiang H."/>
            <person name="Jhangiani S.N."/>
            <person name="Agravi P."/>
            <person name="Goodspeed R."/>
            <person name="Gross S."/>
            <person name="Mandapat C."/>
            <person name="Jackson L."/>
            <person name="Mathew T."/>
            <person name="Pu L."/>
            <person name="Thornton R."/>
            <person name="Saada N."/>
            <person name="Wilczek-Boney K.B."/>
            <person name="Lee S."/>
            <person name="Kovar C."/>
            <person name="Wu Y."/>
            <person name="Scherer S.E."/>
            <person name="Worley K.C."/>
            <person name="Muzny D.M."/>
            <person name="Gibbs R."/>
        </authorList>
    </citation>
    <scope>NUCLEOTIDE SEQUENCE</scope>
    <source>
        <strain evidence="28">Brora</strain>
    </source>
</reference>
<dbReference type="EMBL" id="JH430009">
    <property type="status" value="NOT_ANNOTATED_CDS"/>
    <property type="molecule type" value="Genomic_DNA"/>
</dbReference>
<dbReference type="PROSITE" id="PS50011">
    <property type="entry name" value="PROTEIN_KINASE_DOM"/>
    <property type="match status" value="1"/>
</dbReference>
<dbReference type="InterPro" id="IPR001245">
    <property type="entry name" value="Ser-Thr/Tyr_kinase_cat_dom"/>
</dbReference>
<dbReference type="InterPro" id="IPR020635">
    <property type="entry name" value="Tyr_kinase_cat_dom"/>
</dbReference>
<dbReference type="SUPFAM" id="SSF56112">
    <property type="entry name" value="Protein kinase-like (PK-like)"/>
    <property type="match status" value="1"/>
</dbReference>
<keyword evidence="7" id="KW-0677">Repeat</keyword>
<dbReference type="AlphaFoldDB" id="T1IHS7"/>
<evidence type="ECO:0000313" key="27">
    <source>
        <dbReference type="EnsemblMetazoa" id="SMAR000403-PA"/>
    </source>
</evidence>
<dbReference type="GO" id="GO:0007156">
    <property type="term" value="P:homophilic cell adhesion via plasma membrane adhesion molecules"/>
    <property type="evidence" value="ECO:0007669"/>
    <property type="project" value="InterPro"/>
</dbReference>